<gene>
    <name evidence="2" type="ORF">VNO78_25907</name>
</gene>
<comment type="caution">
    <text evidence="2">The sequence shown here is derived from an EMBL/GenBank/DDBJ whole genome shotgun (WGS) entry which is preliminary data.</text>
</comment>
<reference evidence="2 3" key="1">
    <citation type="submission" date="2024-01" db="EMBL/GenBank/DDBJ databases">
        <title>The genomes of 5 underutilized Papilionoideae crops provide insights into root nodulation and disease resistanc.</title>
        <authorList>
            <person name="Jiang F."/>
        </authorList>
    </citation>
    <scope>NUCLEOTIDE SEQUENCE [LARGE SCALE GENOMIC DNA]</scope>
    <source>
        <strain evidence="2">DUOXIRENSHENG_FW03</strain>
        <tissue evidence="2">Leaves</tissue>
    </source>
</reference>
<proteinExistence type="predicted"/>
<name>A0AAN9XFE2_PSOTE</name>
<dbReference type="PANTHER" id="PTHR45786">
    <property type="entry name" value="DNA BINDING PROTEIN-LIKE"/>
    <property type="match status" value="1"/>
</dbReference>
<dbReference type="Pfam" id="PF14214">
    <property type="entry name" value="Helitron_like_N"/>
    <property type="match status" value="1"/>
</dbReference>
<sequence>MTMRQGQEIGMHPTFQKRNCTTKDVDECSLVIKERPTNQPQYNLPTAPQVAAIIVGRDVESMTHGRDINVVCHDGNLMRIQEPVGYYDPLQYPLLLPLGTYDWDLNTKKHSGKSISCREYYTYTLQIRPNHQSVLLQAGRLLQQYVVDNYVKIEAVRLRWIPTHQNNICVEVYQGLQDTLHVGETTTENVGQRTILPSSFIGIREEHELLSFDEVEGDTHNVYQQEFLHTITPGHHNGKRAFLSRIKHKTTKNARLPFGLLTWDLNASLQ</sequence>
<keyword evidence="3" id="KW-1185">Reference proteome</keyword>
<dbReference type="AlphaFoldDB" id="A0AAN9XFE2"/>
<accession>A0AAN9XFE2</accession>
<evidence type="ECO:0000313" key="3">
    <source>
        <dbReference type="Proteomes" id="UP001386955"/>
    </source>
</evidence>
<dbReference type="PANTHER" id="PTHR45786:SF80">
    <property type="entry name" value="HELITRON HELICASE-LIKE DOMAIN-CONTAINING PROTEIN"/>
    <property type="match status" value="1"/>
</dbReference>
<evidence type="ECO:0000259" key="1">
    <source>
        <dbReference type="Pfam" id="PF14214"/>
    </source>
</evidence>
<evidence type="ECO:0000313" key="2">
    <source>
        <dbReference type="EMBL" id="KAK7390598.1"/>
    </source>
</evidence>
<protein>
    <recommendedName>
        <fullName evidence="1">Helitron helicase-like domain-containing protein</fullName>
    </recommendedName>
</protein>
<dbReference type="InterPro" id="IPR025476">
    <property type="entry name" value="Helitron_helicase-like"/>
</dbReference>
<feature type="domain" description="Helitron helicase-like" evidence="1">
    <location>
        <begin position="120"/>
        <end position="206"/>
    </location>
</feature>
<dbReference type="EMBL" id="JAYMYS010000006">
    <property type="protein sequence ID" value="KAK7390598.1"/>
    <property type="molecule type" value="Genomic_DNA"/>
</dbReference>
<organism evidence="2 3">
    <name type="scientific">Psophocarpus tetragonolobus</name>
    <name type="common">Winged bean</name>
    <name type="synonym">Dolichos tetragonolobus</name>
    <dbReference type="NCBI Taxonomy" id="3891"/>
    <lineage>
        <taxon>Eukaryota</taxon>
        <taxon>Viridiplantae</taxon>
        <taxon>Streptophyta</taxon>
        <taxon>Embryophyta</taxon>
        <taxon>Tracheophyta</taxon>
        <taxon>Spermatophyta</taxon>
        <taxon>Magnoliopsida</taxon>
        <taxon>eudicotyledons</taxon>
        <taxon>Gunneridae</taxon>
        <taxon>Pentapetalae</taxon>
        <taxon>rosids</taxon>
        <taxon>fabids</taxon>
        <taxon>Fabales</taxon>
        <taxon>Fabaceae</taxon>
        <taxon>Papilionoideae</taxon>
        <taxon>50 kb inversion clade</taxon>
        <taxon>NPAAA clade</taxon>
        <taxon>indigoferoid/millettioid clade</taxon>
        <taxon>Phaseoleae</taxon>
        <taxon>Psophocarpus</taxon>
    </lineage>
</organism>
<dbReference type="Proteomes" id="UP001386955">
    <property type="component" value="Unassembled WGS sequence"/>
</dbReference>